<reference evidence="8 9" key="1">
    <citation type="journal article" date="2019" name="Emerg. Microbes Infect.">
        <title>Comprehensive subspecies identification of 175 nontuberculous mycobacteria species based on 7547 genomic profiles.</title>
        <authorList>
            <person name="Matsumoto Y."/>
            <person name="Kinjo T."/>
            <person name="Motooka D."/>
            <person name="Nabeya D."/>
            <person name="Jung N."/>
            <person name="Uechi K."/>
            <person name="Horii T."/>
            <person name="Iida T."/>
            <person name="Fujita J."/>
            <person name="Nakamura S."/>
        </authorList>
    </citation>
    <scope>NUCLEOTIDE SEQUENCE [LARGE SCALE GENOMIC DNA]</scope>
    <source>
        <strain evidence="8 9">JCM 13323</strain>
    </source>
</reference>
<dbReference type="PIRSF" id="PIRSF006648">
    <property type="entry name" value="DrrB"/>
    <property type="match status" value="1"/>
</dbReference>
<keyword evidence="6" id="KW-1003">Cell membrane</keyword>
<dbReference type="NCBIfam" id="TIGR01248">
    <property type="entry name" value="drrC"/>
    <property type="match status" value="1"/>
</dbReference>
<dbReference type="InterPro" id="IPR052902">
    <property type="entry name" value="ABC-2_transporter"/>
</dbReference>
<feature type="transmembrane region" description="Helical" evidence="6">
    <location>
        <begin position="183"/>
        <end position="204"/>
    </location>
</feature>
<dbReference type="PROSITE" id="PS51012">
    <property type="entry name" value="ABC_TM2"/>
    <property type="match status" value="1"/>
</dbReference>
<keyword evidence="4 6" id="KW-0472">Membrane</keyword>
<dbReference type="PANTHER" id="PTHR43027">
    <property type="entry name" value="DOXORUBICIN RESISTANCE ABC TRANSPORTER PERMEASE PROTEIN DRRC-RELATED"/>
    <property type="match status" value="1"/>
</dbReference>
<feature type="transmembrane region" description="Helical" evidence="6">
    <location>
        <begin position="64"/>
        <end position="85"/>
    </location>
</feature>
<feature type="domain" description="ABC transmembrane type-2" evidence="7">
    <location>
        <begin position="65"/>
        <end position="292"/>
    </location>
</feature>
<keyword evidence="9" id="KW-1185">Reference proteome</keyword>
<dbReference type="PANTHER" id="PTHR43027:SF1">
    <property type="entry name" value="DOXORUBICIN RESISTANCE ABC TRANSPORTER PERMEASE PROTEIN DRRC-RELATED"/>
    <property type="match status" value="1"/>
</dbReference>
<evidence type="ECO:0000313" key="9">
    <source>
        <dbReference type="Proteomes" id="UP000466514"/>
    </source>
</evidence>
<proteinExistence type="inferred from homology"/>
<keyword evidence="2 6" id="KW-0812">Transmembrane</keyword>
<feature type="transmembrane region" description="Helical" evidence="6">
    <location>
        <begin position="97"/>
        <end position="122"/>
    </location>
</feature>
<dbReference type="GO" id="GO:0043215">
    <property type="term" value="P:daunorubicin transport"/>
    <property type="evidence" value="ECO:0007669"/>
    <property type="project" value="InterPro"/>
</dbReference>
<dbReference type="NCBIfam" id="TIGR00025">
    <property type="entry name" value="Mtu_efflux"/>
    <property type="match status" value="1"/>
</dbReference>
<dbReference type="EMBL" id="AP022574">
    <property type="protein sequence ID" value="BBX70192.1"/>
    <property type="molecule type" value="Genomic_DNA"/>
</dbReference>
<protein>
    <recommendedName>
        <fullName evidence="6">Transport permease protein</fullName>
    </recommendedName>
</protein>
<dbReference type="InterPro" id="IPR005943">
    <property type="entry name" value="Daunbcin-R_C"/>
</dbReference>
<comment type="similarity">
    <text evidence="6">Belongs to the ABC-2 integral membrane protein family.</text>
</comment>
<dbReference type="GO" id="GO:1900753">
    <property type="term" value="P:doxorubicin transport"/>
    <property type="evidence" value="ECO:0007669"/>
    <property type="project" value="InterPro"/>
</dbReference>
<feature type="transmembrane region" description="Helical" evidence="6">
    <location>
        <begin position="267"/>
        <end position="289"/>
    </location>
</feature>
<dbReference type="GO" id="GO:0046677">
    <property type="term" value="P:response to antibiotic"/>
    <property type="evidence" value="ECO:0007669"/>
    <property type="project" value="UniProtKB-KW"/>
</dbReference>
<keyword evidence="6" id="KW-0813">Transport</keyword>
<evidence type="ECO:0000256" key="5">
    <source>
        <dbReference type="ARBA" id="ARBA00023251"/>
    </source>
</evidence>
<feature type="transmembrane region" description="Helical" evidence="6">
    <location>
        <begin position="216"/>
        <end position="234"/>
    </location>
</feature>
<dbReference type="Pfam" id="PF01061">
    <property type="entry name" value="ABC2_membrane"/>
    <property type="match status" value="1"/>
</dbReference>
<dbReference type="AlphaFoldDB" id="A0A7I7MEB6"/>
<sequence>MTSTMSGGAAADTSVLGSANRAGRRLPGSGKHRLAQVWENSPRSLVRHTWVLTMRILRRWSRDFSTMSQSLAMPIVLLITLNIVFEDGVSQVTGESALYGSVPLIAMIGAMTGAITGAIGVMRERADGLLARLWVVPVHRAAGLLSRLVADAIRIFVTTVGIMCAGMIMGFRFERGLVSAMAWLFIPVIFGMAFSVIVFTLALYSANTIAVEATDLLAATTMFFCTGLVPLSQYPDWIQPVVEHQPVSYVVETMRGLSVGGPVLQPLLGTLAWSGGIIAVCAVPLALGYRKASTHG</sequence>
<dbReference type="KEGG" id="mpsc:MPSYJ_36530"/>
<comment type="subcellular location">
    <subcellularLocation>
        <location evidence="6">Cell membrane</location>
        <topology evidence="6">Multi-pass membrane protein</topology>
    </subcellularLocation>
    <subcellularLocation>
        <location evidence="1">Membrane</location>
        <topology evidence="1">Multi-pass membrane protein</topology>
    </subcellularLocation>
</comment>
<dbReference type="RefSeq" id="WP_163723525.1">
    <property type="nucleotide sequence ID" value="NZ_AP022574.1"/>
</dbReference>
<accession>A0A7I7MEB6</accession>
<evidence type="ECO:0000256" key="1">
    <source>
        <dbReference type="ARBA" id="ARBA00004141"/>
    </source>
</evidence>
<evidence type="ECO:0000259" key="7">
    <source>
        <dbReference type="PROSITE" id="PS51012"/>
    </source>
</evidence>
<feature type="transmembrane region" description="Helical" evidence="6">
    <location>
        <begin position="152"/>
        <end position="171"/>
    </location>
</feature>
<evidence type="ECO:0000256" key="4">
    <source>
        <dbReference type="ARBA" id="ARBA00023136"/>
    </source>
</evidence>
<evidence type="ECO:0000256" key="2">
    <source>
        <dbReference type="ARBA" id="ARBA00022692"/>
    </source>
</evidence>
<evidence type="ECO:0000256" key="6">
    <source>
        <dbReference type="RuleBase" id="RU361157"/>
    </source>
</evidence>
<dbReference type="InterPro" id="IPR000412">
    <property type="entry name" value="ABC_2_transport"/>
</dbReference>
<evidence type="ECO:0000256" key="3">
    <source>
        <dbReference type="ARBA" id="ARBA00022989"/>
    </source>
</evidence>
<keyword evidence="3 6" id="KW-1133">Transmembrane helix</keyword>
<dbReference type="InterPro" id="IPR004377">
    <property type="entry name" value="ABC_transpt_DrrB/DrrC"/>
</dbReference>
<dbReference type="GO" id="GO:0043190">
    <property type="term" value="C:ATP-binding cassette (ABC) transporter complex"/>
    <property type="evidence" value="ECO:0007669"/>
    <property type="project" value="InterPro"/>
</dbReference>
<dbReference type="GO" id="GO:0140359">
    <property type="term" value="F:ABC-type transporter activity"/>
    <property type="evidence" value="ECO:0007669"/>
    <property type="project" value="InterPro"/>
</dbReference>
<dbReference type="Proteomes" id="UP000466514">
    <property type="component" value="Chromosome"/>
</dbReference>
<organism evidence="8 9">
    <name type="scientific">Mycolicibacterium psychrotolerans</name>
    <dbReference type="NCBI Taxonomy" id="216929"/>
    <lineage>
        <taxon>Bacteria</taxon>
        <taxon>Bacillati</taxon>
        <taxon>Actinomycetota</taxon>
        <taxon>Actinomycetes</taxon>
        <taxon>Mycobacteriales</taxon>
        <taxon>Mycobacteriaceae</taxon>
        <taxon>Mycolicibacterium</taxon>
    </lineage>
</organism>
<gene>
    <name evidence="8" type="primary">drrC</name>
    <name evidence="8" type="ORF">MPSYJ_36530</name>
</gene>
<name>A0A7I7MEB6_9MYCO</name>
<dbReference type="InterPro" id="IPR013525">
    <property type="entry name" value="ABC2_TM"/>
</dbReference>
<evidence type="ECO:0000313" key="8">
    <source>
        <dbReference type="EMBL" id="BBX70192.1"/>
    </source>
</evidence>
<dbReference type="InterPro" id="IPR047817">
    <property type="entry name" value="ABC2_TM_bact-type"/>
</dbReference>
<keyword evidence="5" id="KW-0046">Antibiotic resistance</keyword>